<dbReference type="InterPro" id="IPR011257">
    <property type="entry name" value="DNA_glycosylase"/>
</dbReference>
<dbReference type="Pfam" id="PF03352">
    <property type="entry name" value="Adenine_glyco"/>
    <property type="match status" value="1"/>
</dbReference>
<dbReference type="AlphaFoldDB" id="A0A8J3E6I8"/>
<dbReference type="Gene3D" id="1.10.340.30">
    <property type="entry name" value="Hypothetical protein, domain 2"/>
    <property type="match status" value="1"/>
</dbReference>
<dbReference type="RefSeq" id="WP_189051388.1">
    <property type="nucleotide sequence ID" value="NZ_BMJQ01000018.1"/>
</dbReference>
<sequence>MVPFDPILARAVERHGEAAVNNALPTVKSAEELAAVPDDRYLSLLCLRVFRAGLKHSLVDQKWPGFEAVFHGFDPAAVAAMTEEELEPLMGDTRLIRHWGKLKSVPANAAALRAISAEAGGFGRWLASFPAERTLELWDALSKRFTQLGGDSAPRFLRMAGRDTFVFSPSVEVALVEWGITDGGKGKAARAGAAAQFVEWRRTTGRPLAHLSMILAYSVPE</sequence>
<dbReference type="PANTHER" id="PTHR30037">
    <property type="entry name" value="DNA-3-METHYLADENINE GLYCOSYLASE 1"/>
    <property type="match status" value="1"/>
</dbReference>
<proteinExistence type="predicted"/>
<organism evidence="1 2">
    <name type="scientific">Aliidongia dinghuensis</name>
    <dbReference type="NCBI Taxonomy" id="1867774"/>
    <lineage>
        <taxon>Bacteria</taxon>
        <taxon>Pseudomonadati</taxon>
        <taxon>Pseudomonadota</taxon>
        <taxon>Alphaproteobacteria</taxon>
        <taxon>Rhodospirillales</taxon>
        <taxon>Dongiaceae</taxon>
        <taxon>Aliidongia</taxon>
    </lineage>
</organism>
<name>A0A8J3E6I8_9PROT</name>
<dbReference type="GO" id="GO:0006284">
    <property type="term" value="P:base-excision repair"/>
    <property type="evidence" value="ECO:0007669"/>
    <property type="project" value="InterPro"/>
</dbReference>
<evidence type="ECO:0000313" key="1">
    <source>
        <dbReference type="EMBL" id="GGF41597.1"/>
    </source>
</evidence>
<reference evidence="1" key="2">
    <citation type="submission" date="2020-09" db="EMBL/GenBank/DDBJ databases">
        <authorList>
            <person name="Sun Q."/>
            <person name="Zhou Y."/>
        </authorList>
    </citation>
    <scope>NUCLEOTIDE SEQUENCE</scope>
    <source>
        <strain evidence="1">CGMCC 1.15725</strain>
    </source>
</reference>
<protein>
    <recommendedName>
        <fullName evidence="3">DNA-3-methyladenine glycosylase I</fullName>
    </recommendedName>
</protein>
<dbReference type="SUPFAM" id="SSF48150">
    <property type="entry name" value="DNA-glycosylase"/>
    <property type="match status" value="1"/>
</dbReference>
<evidence type="ECO:0008006" key="3">
    <source>
        <dbReference type="Google" id="ProtNLM"/>
    </source>
</evidence>
<dbReference type="InterPro" id="IPR052891">
    <property type="entry name" value="DNA-3mA_glycosylase"/>
</dbReference>
<accession>A0A8J3E6I8</accession>
<dbReference type="GO" id="GO:0008725">
    <property type="term" value="F:DNA-3-methyladenine glycosylase activity"/>
    <property type="evidence" value="ECO:0007669"/>
    <property type="project" value="InterPro"/>
</dbReference>
<dbReference type="InterPro" id="IPR005019">
    <property type="entry name" value="Adenine_glyco"/>
</dbReference>
<dbReference type="PANTHER" id="PTHR30037:SF3">
    <property type="entry name" value="BLR0857 PROTEIN"/>
    <property type="match status" value="1"/>
</dbReference>
<evidence type="ECO:0000313" key="2">
    <source>
        <dbReference type="Proteomes" id="UP000646365"/>
    </source>
</evidence>
<reference evidence="1" key="1">
    <citation type="journal article" date="2014" name="Int. J. Syst. Evol. Microbiol.">
        <title>Complete genome sequence of Corynebacterium casei LMG S-19264T (=DSM 44701T), isolated from a smear-ripened cheese.</title>
        <authorList>
            <consortium name="US DOE Joint Genome Institute (JGI-PGF)"/>
            <person name="Walter F."/>
            <person name="Albersmeier A."/>
            <person name="Kalinowski J."/>
            <person name="Ruckert C."/>
        </authorList>
    </citation>
    <scope>NUCLEOTIDE SEQUENCE</scope>
    <source>
        <strain evidence="1">CGMCC 1.15725</strain>
    </source>
</reference>
<comment type="caution">
    <text evidence="1">The sequence shown here is derived from an EMBL/GenBank/DDBJ whole genome shotgun (WGS) entry which is preliminary data.</text>
</comment>
<dbReference type="EMBL" id="BMJQ01000018">
    <property type="protein sequence ID" value="GGF41597.1"/>
    <property type="molecule type" value="Genomic_DNA"/>
</dbReference>
<dbReference type="Proteomes" id="UP000646365">
    <property type="component" value="Unassembled WGS sequence"/>
</dbReference>
<keyword evidence="2" id="KW-1185">Reference proteome</keyword>
<gene>
    <name evidence="1" type="ORF">GCM10011611_55040</name>
</gene>